<proteinExistence type="predicted"/>
<dbReference type="Proteomes" id="UP000289738">
    <property type="component" value="Chromosome B05"/>
</dbReference>
<evidence type="ECO:0000313" key="2">
    <source>
        <dbReference type="EMBL" id="RYR10665.1"/>
    </source>
</evidence>
<dbReference type="AlphaFoldDB" id="A0A444Z913"/>
<reference evidence="2 3" key="1">
    <citation type="submission" date="2019-01" db="EMBL/GenBank/DDBJ databases">
        <title>Sequencing of cultivated peanut Arachis hypogaea provides insights into genome evolution and oil improvement.</title>
        <authorList>
            <person name="Chen X."/>
        </authorList>
    </citation>
    <scope>NUCLEOTIDE SEQUENCE [LARGE SCALE GENOMIC DNA]</scope>
    <source>
        <strain evidence="3">cv. Fuhuasheng</strain>
        <tissue evidence="2">Leaves</tissue>
    </source>
</reference>
<dbReference type="InterPro" id="IPR004330">
    <property type="entry name" value="FAR1_DNA_bnd_dom"/>
</dbReference>
<organism evidence="2 3">
    <name type="scientific">Arachis hypogaea</name>
    <name type="common">Peanut</name>
    <dbReference type="NCBI Taxonomy" id="3818"/>
    <lineage>
        <taxon>Eukaryota</taxon>
        <taxon>Viridiplantae</taxon>
        <taxon>Streptophyta</taxon>
        <taxon>Embryophyta</taxon>
        <taxon>Tracheophyta</taxon>
        <taxon>Spermatophyta</taxon>
        <taxon>Magnoliopsida</taxon>
        <taxon>eudicotyledons</taxon>
        <taxon>Gunneridae</taxon>
        <taxon>Pentapetalae</taxon>
        <taxon>rosids</taxon>
        <taxon>fabids</taxon>
        <taxon>Fabales</taxon>
        <taxon>Fabaceae</taxon>
        <taxon>Papilionoideae</taxon>
        <taxon>50 kb inversion clade</taxon>
        <taxon>dalbergioids sensu lato</taxon>
        <taxon>Dalbergieae</taxon>
        <taxon>Pterocarpus clade</taxon>
        <taxon>Arachis</taxon>
    </lineage>
</organism>
<name>A0A444Z913_ARAHY</name>
<accession>A0A444Z913</accession>
<dbReference type="Pfam" id="PF03101">
    <property type="entry name" value="FAR1"/>
    <property type="match status" value="1"/>
</dbReference>
<evidence type="ECO:0000259" key="1">
    <source>
        <dbReference type="Pfam" id="PF03101"/>
    </source>
</evidence>
<keyword evidence="3" id="KW-1185">Reference proteome</keyword>
<protein>
    <recommendedName>
        <fullName evidence="1">FAR1 domain-containing protein</fullName>
    </recommendedName>
</protein>
<evidence type="ECO:0000313" key="3">
    <source>
        <dbReference type="Proteomes" id="UP000289738"/>
    </source>
</evidence>
<sequence length="146" mass="16464">MESNFVESVSHSLASFTDGNTIHSSDNLLNSCDMEGEKSNKVIEYTDINEFGSDDTNLVDELPDRSSLAEDEIPRVGMRFKHLKLARDFYATYAKKVGFVSKIRNTNYDRMTKEPINQSIHCNQEGFHRSHVKAPTRKNTVAATGC</sequence>
<dbReference type="EMBL" id="SDMP01000015">
    <property type="protein sequence ID" value="RYR10665.1"/>
    <property type="molecule type" value="Genomic_DNA"/>
</dbReference>
<comment type="caution">
    <text evidence="2">The sequence shown here is derived from an EMBL/GenBank/DDBJ whole genome shotgun (WGS) entry which is preliminary data.</text>
</comment>
<dbReference type="PANTHER" id="PTHR46328">
    <property type="entry name" value="FAR-RED IMPAIRED RESPONSIVE (FAR1) FAMILY PROTEIN-RELATED"/>
    <property type="match status" value="1"/>
</dbReference>
<feature type="domain" description="FAR1" evidence="1">
    <location>
        <begin position="88"/>
        <end position="146"/>
    </location>
</feature>
<gene>
    <name evidence="2" type="ORF">Ahy_B05g079140</name>
</gene>
<dbReference type="PANTHER" id="PTHR46328:SF27">
    <property type="entry name" value="OS12G0287500 PROTEIN"/>
    <property type="match status" value="1"/>
</dbReference>